<dbReference type="InterPro" id="IPR003660">
    <property type="entry name" value="HAMP_dom"/>
</dbReference>
<feature type="domain" description="Histidine kinase" evidence="13">
    <location>
        <begin position="242"/>
        <end position="437"/>
    </location>
</feature>
<evidence type="ECO:0000259" key="13">
    <source>
        <dbReference type="PROSITE" id="PS50109"/>
    </source>
</evidence>
<dbReference type="PROSITE" id="PS50112">
    <property type="entry name" value="PAS"/>
    <property type="match status" value="1"/>
</dbReference>
<dbReference type="Pfam" id="PF00989">
    <property type="entry name" value="PAS"/>
    <property type="match status" value="1"/>
</dbReference>
<dbReference type="Gene3D" id="1.10.287.130">
    <property type="match status" value="1"/>
</dbReference>
<evidence type="ECO:0000256" key="8">
    <source>
        <dbReference type="ARBA" id="ARBA00022777"/>
    </source>
</evidence>
<dbReference type="NCBIfam" id="NF046044">
    <property type="entry name" value="PnpS"/>
    <property type="match status" value="1"/>
</dbReference>
<dbReference type="InterPro" id="IPR050351">
    <property type="entry name" value="BphY/WalK/GraS-like"/>
</dbReference>
<keyword evidence="11 12" id="KW-0472">Membrane</keyword>
<dbReference type="InterPro" id="IPR013767">
    <property type="entry name" value="PAS_fold"/>
</dbReference>
<dbReference type="SUPFAM" id="SSF55874">
    <property type="entry name" value="ATPase domain of HSP90 chaperone/DNA topoisomerase II/histidine kinase"/>
    <property type="match status" value="1"/>
</dbReference>
<dbReference type="InterPro" id="IPR036890">
    <property type="entry name" value="HATPase_C_sf"/>
</dbReference>
<keyword evidence="5" id="KW-0597">Phosphoprotein</keyword>
<dbReference type="PROSITE" id="PS50109">
    <property type="entry name" value="HIS_KIN"/>
    <property type="match status" value="1"/>
</dbReference>
<dbReference type="NCBIfam" id="TIGR00229">
    <property type="entry name" value="sensory_box"/>
    <property type="match status" value="1"/>
</dbReference>
<protein>
    <recommendedName>
        <fullName evidence="3">histidine kinase</fullName>
        <ecNumber evidence="3">2.7.13.3</ecNumber>
    </recommendedName>
</protein>
<dbReference type="AlphaFoldDB" id="W4VJQ6"/>
<dbReference type="PROSITE" id="PS50113">
    <property type="entry name" value="PAC"/>
    <property type="match status" value="1"/>
</dbReference>
<comment type="subcellular location">
    <subcellularLocation>
        <location evidence="2">Cell membrane</location>
        <topology evidence="2">Multi-pass membrane protein</topology>
    </subcellularLocation>
</comment>
<feature type="domain" description="PAS" evidence="14">
    <location>
        <begin position="117"/>
        <end position="161"/>
    </location>
</feature>
<keyword evidence="6" id="KW-0808">Transferase</keyword>
<feature type="transmembrane region" description="Helical" evidence="12">
    <location>
        <begin position="38"/>
        <end position="59"/>
    </location>
</feature>
<dbReference type="CDD" id="cd06225">
    <property type="entry name" value="HAMP"/>
    <property type="match status" value="1"/>
</dbReference>
<name>W4VJQ6_9BACI</name>
<evidence type="ECO:0000313" key="18">
    <source>
        <dbReference type="Proteomes" id="UP000019102"/>
    </source>
</evidence>
<evidence type="ECO:0000259" key="14">
    <source>
        <dbReference type="PROSITE" id="PS50112"/>
    </source>
</evidence>
<dbReference type="EMBL" id="BAVS01000008">
    <property type="protein sequence ID" value="GAE92994.1"/>
    <property type="molecule type" value="Genomic_DNA"/>
</dbReference>
<dbReference type="SUPFAM" id="SSF158472">
    <property type="entry name" value="HAMP domain-like"/>
    <property type="match status" value="1"/>
</dbReference>
<evidence type="ECO:0000256" key="4">
    <source>
        <dbReference type="ARBA" id="ARBA00022475"/>
    </source>
</evidence>
<keyword evidence="9" id="KW-0067">ATP-binding</keyword>
<evidence type="ECO:0000256" key="3">
    <source>
        <dbReference type="ARBA" id="ARBA00012438"/>
    </source>
</evidence>
<gene>
    <name evidence="17" type="ORF">JCM21714_2023</name>
</gene>
<dbReference type="GO" id="GO:0005886">
    <property type="term" value="C:plasma membrane"/>
    <property type="evidence" value="ECO:0007669"/>
    <property type="project" value="UniProtKB-SubCell"/>
</dbReference>
<comment type="caution">
    <text evidence="17">The sequence shown here is derived from an EMBL/GenBank/DDBJ whole genome shotgun (WGS) entry which is preliminary data.</text>
</comment>
<dbReference type="Proteomes" id="UP000019102">
    <property type="component" value="Unassembled WGS sequence"/>
</dbReference>
<dbReference type="InterPro" id="IPR005467">
    <property type="entry name" value="His_kinase_dom"/>
</dbReference>
<dbReference type="SMART" id="SM00388">
    <property type="entry name" value="HisKA"/>
    <property type="match status" value="1"/>
</dbReference>
<dbReference type="GO" id="GO:0016036">
    <property type="term" value="P:cellular response to phosphate starvation"/>
    <property type="evidence" value="ECO:0007669"/>
    <property type="project" value="TreeGrafter"/>
</dbReference>
<dbReference type="Gene3D" id="3.30.565.10">
    <property type="entry name" value="Histidine kinase-like ATPase, C-terminal domain"/>
    <property type="match status" value="1"/>
</dbReference>
<evidence type="ECO:0000259" key="16">
    <source>
        <dbReference type="PROSITE" id="PS50885"/>
    </source>
</evidence>
<feature type="domain" description="HAMP" evidence="16">
    <location>
        <begin position="60"/>
        <end position="112"/>
    </location>
</feature>
<dbReference type="InterPro" id="IPR036097">
    <property type="entry name" value="HisK_dim/P_sf"/>
</dbReference>
<keyword evidence="12" id="KW-1133">Transmembrane helix</keyword>
<evidence type="ECO:0000256" key="2">
    <source>
        <dbReference type="ARBA" id="ARBA00004651"/>
    </source>
</evidence>
<accession>W4VJQ6</accession>
<sequence length="437" mass="51098">MDSNRRINLFYRYIWMMAAVFLLIGVVILPLVSQEEKFFVLISLIIGFIILLVLIYHMFENYVRPIRSSINVTNELVKGNYNARTYVKPYGEAQQLSNAINVLARNLQEMSIQEKMQGSQWKTVLNNMESGLMLIDERGYVHLINRKFLKMFGKKSIDYIGYLYYAGLEDKNIHKVVQETFLYEEKMIGNITIMIHGERHYIEVVGAPVINDMKELKGAVLVFHDISDLKRVEEMRKDFVANVSHELKTPITSIRGFAETLLEDDETNEEIRKQFLDIILKESTRLQSLVHDLLELSKIEKEEMKLSTKLIEVDEWLQNSMTLIEQQASKKSLQFSRDIQPNIRFYGDPDRLEQVLLNLLYNAVNYTGEGGNIVLTIKETSNRIEIKVEDSGIGIPIESRQRIFERFYRVDRARSRNTGGYRAWLSHRQTYRRSTSR</sequence>
<dbReference type="GO" id="GO:0000155">
    <property type="term" value="F:phosphorelay sensor kinase activity"/>
    <property type="evidence" value="ECO:0007669"/>
    <property type="project" value="InterPro"/>
</dbReference>
<keyword evidence="8" id="KW-0418">Kinase</keyword>
<keyword evidence="4" id="KW-1003">Cell membrane</keyword>
<keyword evidence="7" id="KW-0547">Nucleotide-binding</keyword>
<feature type="domain" description="PAC" evidence="15">
    <location>
        <begin position="181"/>
        <end position="238"/>
    </location>
</feature>
<dbReference type="PROSITE" id="PS50885">
    <property type="entry name" value="HAMP"/>
    <property type="match status" value="1"/>
</dbReference>
<dbReference type="Gene3D" id="6.10.340.10">
    <property type="match status" value="1"/>
</dbReference>
<dbReference type="PANTHER" id="PTHR45453:SF1">
    <property type="entry name" value="PHOSPHATE REGULON SENSOR PROTEIN PHOR"/>
    <property type="match status" value="1"/>
</dbReference>
<dbReference type="SUPFAM" id="SSF55785">
    <property type="entry name" value="PYP-like sensor domain (PAS domain)"/>
    <property type="match status" value="1"/>
</dbReference>
<keyword evidence="18" id="KW-1185">Reference proteome</keyword>
<organism evidence="17 18">
    <name type="scientific">Gracilibacillus boraciitolerans JCM 21714</name>
    <dbReference type="NCBI Taxonomy" id="1298598"/>
    <lineage>
        <taxon>Bacteria</taxon>
        <taxon>Bacillati</taxon>
        <taxon>Bacillota</taxon>
        <taxon>Bacilli</taxon>
        <taxon>Bacillales</taxon>
        <taxon>Bacillaceae</taxon>
        <taxon>Gracilibacillus</taxon>
    </lineage>
</organism>
<dbReference type="Pfam" id="PF02518">
    <property type="entry name" value="HATPase_c"/>
    <property type="match status" value="1"/>
</dbReference>
<dbReference type="Pfam" id="PF00512">
    <property type="entry name" value="HisKA"/>
    <property type="match status" value="1"/>
</dbReference>
<dbReference type="InterPro" id="IPR003661">
    <property type="entry name" value="HisK_dim/P_dom"/>
</dbReference>
<evidence type="ECO:0000256" key="6">
    <source>
        <dbReference type="ARBA" id="ARBA00022679"/>
    </source>
</evidence>
<dbReference type="RefSeq" id="WP_268748311.1">
    <property type="nucleotide sequence ID" value="NZ_BAVS01000008.1"/>
</dbReference>
<dbReference type="PANTHER" id="PTHR45453">
    <property type="entry name" value="PHOSPHATE REGULON SENSOR PROTEIN PHOR"/>
    <property type="match status" value="1"/>
</dbReference>
<proteinExistence type="predicted"/>
<dbReference type="GO" id="GO:0006355">
    <property type="term" value="P:regulation of DNA-templated transcription"/>
    <property type="evidence" value="ECO:0007669"/>
    <property type="project" value="InterPro"/>
</dbReference>
<dbReference type="EC" id="2.7.13.3" evidence="3"/>
<keyword evidence="12" id="KW-0812">Transmembrane</keyword>
<dbReference type="Gene3D" id="3.30.450.20">
    <property type="entry name" value="PAS domain"/>
    <property type="match status" value="1"/>
</dbReference>
<dbReference type="CDD" id="cd00082">
    <property type="entry name" value="HisKA"/>
    <property type="match status" value="1"/>
</dbReference>
<reference evidence="17 18" key="1">
    <citation type="journal article" date="2014" name="Genome Announc.">
        <title>Draft Genome Sequence of the Boron-Tolerant and Moderately Halotolerant Bacterium Gracilibacillus boraciitolerans JCM 21714T.</title>
        <authorList>
            <person name="Ahmed I."/>
            <person name="Oshima K."/>
            <person name="Suda W."/>
            <person name="Kitamura K."/>
            <person name="Iida T."/>
            <person name="Ohmori Y."/>
            <person name="Fujiwara T."/>
            <person name="Hattori M."/>
            <person name="Ohkuma M."/>
        </authorList>
    </citation>
    <scope>NUCLEOTIDE SEQUENCE [LARGE SCALE GENOMIC DNA]</scope>
    <source>
        <strain evidence="17 18">JCM 21714</strain>
    </source>
</reference>
<dbReference type="SMART" id="SM00387">
    <property type="entry name" value="HATPase_c"/>
    <property type="match status" value="1"/>
</dbReference>
<dbReference type="InterPro" id="IPR003594">
    <property type="entry name" value="HATPase_dom"/>
</dbReference>
<evidence type="ECO:0000256" key="12">
    <source>
        <dbReference type="SAM" id="Phobius"/>
    </source>
</evidence>
<comment type="catalytic activity">
    <reaction evidence="1">
        <text>ATP + protein L-histidine = ADP + protein N-phospho-L-histidine.</text>
        <dbReference type="EC" id="2.7.13.3"/>
    </reaction>
</comment>
<evidence type="ECO:0000256" key="1">
    <source>
        <dbReference type="ARBA" id="ARBA00000085"/>
    </source>
</evidence>
<dbReference type="GO" id="GO:0004721">
    <property type="term" value="F:phosphoprotein phosphatase activity"/>
    <property type="evidence" value="ECO:0007669"/>
    <property type="project" value="TreeGrafter"/>
</dbReference>
<dbReference type="InterPro" id="IPR035965">
    <property type="entry name" value="PAS-like_dom_sf"/>
</dbReference>
<evidence type="ECO:0000313" key="17">
    <source>
        <dbReference type="EMBL" id="GAE92994.1"/>
    </source>
</evidence>
<dbReference type="FunFam" id="1.10.287.130:FF:000008">
    <property type="entry name" value="Two-component sensor histidine kinase"/>
    <property type="match status" value="1"/>
</dbReference>
<dbReference type="CDD" id="cd00130">
    <property type="entry name" value="PAS"/>
    <property type="match status" value="1"/>
</dbReference>
<keyword evidence="10" id="KW-0902">Two-component regulatory system</keyword>
<evidence type="ECO:0000256" key="5">
    <source>
        <dbReference type="ARBA" id="ARBA00022553"/>
    </source>
</evidence>
<feature type="transmembrane region" description="Helical" evidence="12">
    <location>
        <begin position="12"/>
        <end position="32"/>
    </location>
</feature>
<dbReference type="InterPro" id="IPR000014">
    <property type="entry name" value="PAS"/>
</dbReference>
<dbReference type="SUPFAM" id="SSF47384">
    <property type="entry name" value="Homodimeric domain of signal transducing histidine kinase"/>
    <property type="match status" value="1"/>
</dbReference>
<dbReference type="InterPro" id="IPR000700">
    <property type="entry name" value="PAS-assoc_C"/>
</dbReference>
<evidence type="ECO:0000256" key="10">
    <source>
        <dbReference type="ARBA" id="ARBA00023012"/>
    </source>
</evidence>
<dbReference type="eggNOG" id="COG5002">
    <property type="taxonomic scope" value="Bacteria"/>
</dbReference>
<evidence type="ECO:0000256" key="11">
    <source>
        <dbReference type="ARBA" id="ARBA00023136"/>
    </source>
</evidence>
<evidence type="ECO:0000256" key="7">
    <source>
        <dbReference type="ARBA" id="ARBA00022741"/>
    </source>
</evidence>
<dbReference type="GO" id="GO:0005524">
    <property type="term" value="F:ATP binding"/>
    <property type="evidence" value="ECO:0007669"/>
    <property type="project" value="UniProtKB-KW"/>
</dbReference>
<dbReference type="STRING" id="1298598.JCM21714_2023"/>
<evidence type="ECO:0000256" key="9">
    <source>
        <dbReference type="ARBA" id="ARBA00022840"/>
    </source>
</evidence>
<evidence type="ECO:0000259" key="15">
    <source>
        <dbReference type="PROSITE" id="PS50113"/>
    </source>
</evidence>